<dbReference type="AlphaFoldDB" id="Q5BCT1"/>
<dbReference type="STRING" id="227321.Q5BCT1"/>
<dbReference type="PANTHER" id="PTHR37534:SF39">
    <property type="entry name" value="TRANSCRIPTION FACTOR DOMAIN-CONTAINING PROTEIN"/>
    <property type="match status" value="1"/>
</dbReference>
<dbReference type="PANTHER" id="PTHR37534">
    <property type="entry name" value="TRANSCRIPTIONAL ACTIVATOR PROTEIN UGA3"/>
    <property type="match status" value="1"/>
</dbReference>
<dbReference type="InterPro" id="IPR021858">
    <property type="entry name" value="Fun_TF"/>
</dbReference>
<name>Q5BCT1_EMENI</name>
<dbReference type="GO" id="GO:0005634">
    <property type="term" value="C:nucleus"/>
    <property type="evidence" value="ECO:0000318"/>
    <property type="project" value="GO_Central"/>
</dbReference>
<evidence type="ECO:0000313" key="3">
    <source>
        <dbReference type="EMBL" id="CBF85292.1"/>
    </source>
</evidence>
<dbReference type="OrthoDB" id="5130013at2759"/>
<accession>Q5BCT1</accession>
<dbReference type="GeneID" id="2875383"/>
<protein>
    <recommendedName>
        <fullName evidence="5">Transcription factor domain-containing protein</fullName>
    </recommendedName>
</protein>
<sequence length="375" mass="41897">MHYYLSSASPSASVEHTASRALAVLGHDPISISSILIPMALADSSPSSTAVRQALLGLSSLHRYGVQAQAFEFKISAINSLKAASFTSIGAAEALQHIAAGMLLCSFEIHRASCTSSQWHFFINGVRQVLYASVLNFKWNSVISTMMDWVFYYHSMGRFSTLHWRPPLHTEYCPSVNCWSVRFPSFPCPNHHPLTLYQVSQLTPSPTNTLLILLNLGYQIFASIPESVPAGILQNLGWELQNLPLPDTPDPTFELFYLSIFVYFNRMTAYALEPRSTNQTRIQRALTIFATLDSCPRQFPLLIIGCEARTDDDRCTVLELIDRTEKTASSRSVDILSALIKAVWVQDDLAGDRELNYREKMTALISVCSLMPMFV</sequence>
<evidence type="ECO:0000313" key="4">
    <source>
        <dbReference type="Proteomes" id="UP000000560"/>
    </source>
</evidence>
<accession>C8VNJ5</accession>
<comment type="subcellular location">
    <subcellularLocation>
        <location evidence="1">Nucleus</location>
    </subcellularLocation>
</comment>
<gene>
    <name evidence="3" type="ORF">ANIA_01649</name>
</gene>
<dbReference type="HOGENOM" id="CLU_015493_0_0_1"/>
<dbReference type="KEGG" id="ani:ANIA_01649"/>
<dbReference type="GO" id="GO:0045944">
    <property type="term" value="P:positive regulation of transcription by RNA polymerase II"/>
    <property type="evidence" value="ECO:0000318"/>
    <property type="project" value="GO_Central"/>
</dbReference>
<dbReference type="Proteomes" id="UP000000560">
    <property type="component" value="Chromosome VII"/>
</dbReference>
<dbReference type="VEuPathDB" id="FungiDB:AN1649"/>
<evidence type="ECO:0000256" key="1">
    <source>
        <dbReference type="ARBA" id="ARBA00004123"/>
    </source>
</evidence>
<keyword evidence="2" id="KW-0539">Nucleus</keyword>
<dbReference type="GO" id="GO:0000976">
    <property type="term" value="F:transcription cis-regulatory region binding"/>
    <property type="evidence" value="ECO:0000318"/>
    <property type="project" value="GO_Central"/>
</dbReference>
<dbReference type="EMBL" id="BN001307">
    <property type="protein sequence ID" value="CBF85292.1"/>
    <property type="molecule type" value="Genomic_DNA"/>
</dbReference>
<reference evidence="4" key="1">
    <citation type="journal article" date="2005" name="Nature">
        <title>Sequencing of Aspergillus nidulans and comparative analysis with A. fumigatus and A. oryzae.</title>
        <authorList>
            <person name="Galagan J.E."/>
            <person name="Calvo S.E."/>
            <person name="Cuomo C."/>
            <person name="Ma L.J."/>
            <person name="Wortman J.R."/>
            <person name="Batzoglou S."/>
            <person name="Lee S.I."/>
            <person name="Basturkmen M."/>
            <person name="Spevak C.C."/>
            <person name="Clutterbuck J."/>
            <person name="Kapitonov V."/>
            <person name="Jurka J."/>
            <person name="Scazzocchio C."/>
            <person name="Farman M."/>
            <person name="Butler J."/>
            <person name="Purcell S."/>
            <person name="Harris S."/>
            <person name="Braus G.H."/>
            <person name="Draht O."/>
            <person name="Busch S."/>
            <person name="D'Enfert C."/>
            <person name="Bouchier C."/>
            <person name="Goldman G.H."/>
            <person name="Bell-Pedersen D."/>
            <person name="Griffiths-Jones S."/>
            <person name="Doonan J.H."/>
            <person name="Yu J."/>
            <person name="Vienken K."/>
            <person name="Pain A."/>
            <person name="Freitag M."/>
            <person name="Selker E.U."/>
            <person name="Archer D.B."/>
            <person name="Penalva M.A."/>
            <person name="Oakley B.R."/>
            <person name="Momany M."/>
            <person name="Tanaka T."/>
            <person name="Kumagai T."/>
            <person name="Asai K."/>
            <person name="Machida M."/>
            <person name="Nierman W.C."/>
            <person name="Denning D.W."/>
            <person name="Caddick M."/>
            <person name="Hynes M."/>
            <person name="Paoletti M."/>
            <person name="Fischer R."/>
            <person name="Miller B."/>
            <person name="Dyer P."/>
            <person name="Sachs M.S."/>
            <person name="Osmani S.A."/>
            <person name="Birren B.W."/>
        </authorList>
    </citation>
    <scope>NUCLEOTIDE SEQUENCE [LARGE SCALE GENOMIC DNA]</scope>
    <source>
        <strain evidence="4">FGSC A4 / ATCC 38163 / CBS 112.46 / NRRL 194 / M139</strain>
    </source>
</reference>
<dbReference type="OMA" id="HYFNTMA"/>
<evidence type="ECO:0000256" key="2">
    <source>
        <dbReference type="ARBA" id="ARBA00023242"/>
    </source>
</evidence>
<dbReference type="RefSeq" id="XP_659253.1">
    <property type="nucleotide sequence ID" value="XM_654161.1"/>
</dbReference>
<reference evidence="4" key="2">
    <citation type="journal article" date="2009" name="Fungal Genet. Biol.">
        <title>The 2008 update of the Aspergillus nidulans genome annotation: a community effort.</title>
        <authorList>
            <person name="Wortman J.R."/>
            <person name="Gilsenan J.M."/>
            <person name="Joardar V."/>
            <person name="Deegan J."/>
            <person name="Clutterbuck J."/>
            <person name="Andersen M.R."/>
            <person name="Archer D."/>
            <person name="Bencina M."/>
            <person name="Braus G."/>
            <person name="Coutinho P."/>
            <person name="von Dohren H."/>
            <person name="Doonan J."/>
            <person name="Driessen A.J."/>
            <person name="Durek P."/>
            <person name="Espeso E."/>
            <person name="Fekete E."/>
            <person name="Flipphi M."/>
            <person name="Estrada C.G."/>
            <person name="Geysens S."/>
            <person name="Goldman G."/>
            <person name="de Groot P.W."/>
            <person name="Hansen K."/>
            <person name="Harris S.D."/>
            <person name="Heinekamp T."/>
            <person name="Helmstaedt K."/>
            <person name="Henrissat B."/>
            <person name="Hofmann G."/>
            <person name="Homan T."/>
            <person name="Horio T."/>
            <person name="Horiuchi H."/>
            <person name="James S."/>
            <person name="Jones M."/>
            <person name="Karaffa L."/>
            <person name="Karanyi Z."/>
            <person name="Kato M."/>
            <person name="Keller N."/>
            <person name="Kelly D.E."/>
            <person name="Kiel J.A."/>
            <person name="Kim J.M."/>
            <person name="van der Klei I.J."/>
            <person name="Klis F.M."/>
            <person name="Kovalchuk A."/>
            <person name="Krasevec N."/>
            <person name="Kubicek C.P."/>
            <person name="Liu B."/>
            <person name="Maccabe A."/>
            <person name="Meyer V."/>
            <person name="Mirabito P."/>
            <person name="Miskei M."/>
            <person name="Mos M."/>
            <person name="Mullins J."/>
            <person name="Nelson D.R."/>
            <person name="Nielsen J."/>
            <person name="Oakley B.R."/>
            <person name="Osmani S.A."/>
            <person name="Pakula T."/>
            <person name="Paszewski A."/>
            <person name="Paulsen I."/>
            <person name="Pilsyk S."/>
            <person name="Pocsi I."/>
            <person name="Punt P.J."/>
            <person name="Ram A.F."/>
            <person name="Ren Q."/>
            <person name="Robellet X."/>
            <person name="Robson G."/>
            <person name="Seiboth B."/>
            <person name="van Solingen P."/>
            <person name="Specht T."/>
            <person name="Sun J."/>
            <person name="Taheri-Talesh N."/>
            <person name="Takeshita N."/>
            <person name="Ussery D."/>
            <person name="vanKuyk P.A."/>
            <person name="Visser H."/>
            <person name="van de Vondervoort P.J."/>
            <person name="de Vries R.P."/>
            <person name="Walton J."/>
            <person name="Xiang X."/>
            <person name="Xiong Y."/>
            <person name="Zeng A.P."/>
            <person name="Brandt B.W."/>
            <person name="Cornell M.J."/>
            <person name="van den Hondel C.A."/>
            <person name="Visser J."/>
            <person name="Oliver S.G."/>
            <person name="Turner G."/>
        </authorList>
    </citation>
    <scope>GENOME REANNOTATION</scope>
    <source>
        <strain evidence="4">FGSC A4 / ATCC 38163 / CBS 112.46 / NRRL 194 / M139</strain>
    </source>
</reference>
<dbReference type="Pfam" id="PF11951">
    <property type="entry name" value="Fungal_trans_2"/>
    <property type="match status" value="2"/>
</dbReference>
<dbReference type="InParanoid" id="Q5BCT1"/>
<proteinExistence type="predicted"/>
<evidence type="ECO:0008006" key="5">
    <source>
        <dbReference type="Google" id="ProtNLM"/>
    </source>
</evidence>
<keyword evidence="4" id="KW-1185">Reference proteome</keyword>
<dbReference type="eggNOG" id="ENOG502SNVB">
    <property type="taxonomic scope" value="Eukaryota"/>
</dbReference>
<organism evidence="3 4">
    <name type="scientific">Emericella nidulans (strain FGSC A4 / ATCC 38163 / CBS 112.46 / NRRL 194 / M139)</name>
    <name type="common">Aspergillus nidulans</name>
    <dbReference type="NCBI Taxonomy" id="227321"/>
    <lineage>
        <taxon>Eukaryota</taxon>
        <taxon>Fungi</taxon>
        <taxon>Dikarya</taxon>
        <taxon>Ascomycota</taxon>
        <taxon>Pezizomycotina</taxon>
        <taxon>Eurotiomycetes</taxon>
        <taxon>Eurotiomycetidae</taxon>
        <taxon>Eurotiales</taxon>
        <taxon>Aspergillaceae</taxon>
        <taxon>Aspergillus</taxon>
        <taxon>Aspergillus subgen. Nidulantes</taxon>
    </lineage>
</organism>
<dbReference type="GO" id="GO:0003700">
    <property type="term" value="F:DNA-binding transcription factor activity"/>
    <property type="evidence" value="ECO:0000318"/>
    <property type="project" value="GO_Central"/>
</dbReference>